<dbReference type="Gene3D" id="1.20.1250.20">
    <property type="entry name" value="MFS general substrate transporter like domains"/>
    <property type="match status" value="1"/>
</dbReference>
<dbReference type="EMBL" id="CABPST010000001">
    <property type="protein sequence ID" value="VVE86647.1"/>
    <property type="molecule type" value="Genomic_DNA"/>
</dbReference>
<dbReference type="InterPro" id="IPR011701">
    <property type="entry name" value="MFS"/>
</dbReference>
<feature type="transmembrane region" description="Helical" evidence="6">
    <location>
        <begin position="161"/>
        <end position="178"/>
    </location>
</feature>
<feature type="domain" description="Major facilitator superfamily (MFS) profile" evidence="7">
    <location>
        <begin position="66"/>
        <end position="501"/>
    </location>
</feature>
<dbReference type="Gene3D" id="1.20.1720.10">
    <property type="entry name" value="Multidrug resistance protein D"/>
    <property type="match status" value="1"/>
</dbReference>
<dbReference type="Pfam" id="PF07690">
    <property type="entry name" value="MFS_1"/>
    <property type="match status" value="1"/>
</dbReference>
<feature type="transmembrane region" description="Helical" evidence="6">
    <location>
        <begin position="70"/>
        <end position="92"/>
    </location>
</feature>
<keyword evidence="3 6" id="KW-0812">Transmembrane</keyword>
<keyword evidence="9" id="KW-1185">Reference proteome</keyword>
<dbReference type="PANTHER" id="PTHR42718">
    <property type="entry name" value="MAJOR FACILITATOR SUPERFAMILY MULTIDRUG TRANSPORTER MFSC"/>
    <property type="match status" value="1"/>
</dbReference>
<name>A0A5E5BMZ9_9BURK</name>
<dbReference type="GO" id="GO:0022857">
    <property type="term" value="F:transmembrane transporter activity"/>
    <property type="evidence" value="ECO:0007669"/>
    <property type="project" value="InterPro"/>
</dbReference>
<feature type="transmembrane region" description="Helical" evidence="6">
    <location>
        <begin position="352"/>
        <end position="371"/>
    </location>
</feature>
<dbReference type="AlphaFoldDB" id="A0A5E5BMZ9"/>
<dbReference type="GO" id="GO:0016020">
    <property type="term" value="C:membrane"/>
    <property type="evidence" value="ECO:0007669"/>
    <property type="project" value="UniProtKB-SubCell"/>
</dbReference>
<feature type="transmembrane region" description="Helical" evidence="6">
    <location>
        <begin position="408"/>
        <end position="426"/>
    </location>
</feature>
<feature type="transmembrane region" description="Helical" evidence="6">
    <location>
        <begin position="447"/>
        <end position="471"/>
    </location>
</feature>
<evidence type="ECO:0000256" key="4">
    <source>
        <dbReference type="ARBA" id="ARBA00022989"/>
    </source>
</evidence>
<keyword evidence="5 6" id="KW-0472">Membrane</keyword>
<evidence type="ECO:0000313" key="9">
    <source>
        <dbReference type="Proteomes" id="UP000382040"/>
    </source>
</evidence>
<feature type="transmembrane region" description="Helical" evidence="6">
    <location>
        <begin position="383"/>
        <end position="402"/>
    </location>
</feature>
<dbReference type="PROSITE" id="PS50850">
    <property type="entry name" value="MFS"/>
    <property type="match status" value="1"/>
</dbReference>
<feature type="transmembrane region" description="Helical" evidence="6">
    <location>
        <begin position="278"/>
        <end position="296"/>
    </location>
</feature>
<dbReference type="PANTHER" id="PTHR42718:SF9">
    <property type="entry name" value="MAJOR FACILITATOR SUPERFAMILY MULTIDRUG TRANSPORTER MFSC"/>
    <property type="match status" value="1"/>
</dbReference>
<feature type="transmembrane region" description="Helical" evidence="6">
    <location>
        <begin position="190"/>
        <end position="214"/>
    </location>
</feature>
<keyword evidence="4 6" id="KW-1133">Transmembrane helix</keyword>
<evidence type="ECO:0000256" key="1">
    <source>
        <dbReference type="ARBA" id="ARBA00004141"/>
    </source>
</evidence>
<dbReference type="SUPFAM" id="SSF103473">
    <property type="entry name" value="MFS general substrate transporter"/>
    <property type="match status" value="1"/>
</dbReference>
<reference evidence="8 9" key="1">
    <citation type="submission" date="2019-08" db="EMBL/GenBank/DDBJ databases">
        <authorList>
            <person name="Peeters C."/>
        </authorList>
    </citation>
    <scope>NUCLEOTIDE SEQUENCE [LARGE SCALE GENOMIC DNA]</scope>
    <source>
        <strain evidence="8 9">LMG 20603</strain>
    </source>
</reference>
<dbReference type="InterPro" id="IPR036259">
    <property type="entry name" value="MFS_trans_sf"/>
</dbReference>
<comment type="subcellular location">
    <subcellularLocation>
        <location evidence="1">Membrane</location>
        <topology evidence="1">Multi-pass membrane protein</topology>
    </subcellularLocation>
</comment>
<keyword evidence="2" id="KW-0813">Transport</keyword>
<dbReference type="CDD" id="cd17321">
    <property type="entry name" value="MFS_MMR_MDR_like"/>
    <property type="match status" value="1"/>
</dbReference>
<dbReference type="PRINTS" id="PR01036">
    <property type="entry name" value="TCRTETB"/>
</dbReference>
<evidence type="ECO:0000256" key="5">
    <source>
        <dbReference type="ARBA" id="ARBA00023136"/>
    </source>
</evidence>
<protein>
    <submittedName>
        <fullName evidence="8">MFS transporter</fullName>
    </submittedName>
</protein>
<proteinExistence type="predicted"/>
<evidence type="ECO:0000256" key="6">
    <source>
        <dbReference type="SAM" id="Phobius"/>
    </source>
</evidence>
<accession>A0A5E5BMZ9</accession>
<feature type="transmembrane region" description="Helical" evidence="6">
    <location>
        <begin position="477"/>
        <end position="495"/>
    </location>
</feature>
<feature type="transmembrane region" description="Helical" evidence="6">
    <location>
        <begin position="104"/>
        <end position="123"/>
    </location>
</feature>
<organism evidence="8 9">
    <name type="scientific">Pandoraea bronchicola</name>
    <dbReference type="NCBI Taxonomy" id="2508287"/>
    <lineage>
        <taxon>Bacteria</taxon>
        <taxon>Pseudomonadati</taxon>
        <taxon>Pseudomonadota</taxon>
        <taxon>Betaproteobacteria</taxon>
        <taxon>Burkholderiales</taxon>
        <taxon>Burkholderiaceae</taxon>
        <taxon>Pandoraea</taxon>
    </lineage>
</organism>
<dbReference type="InterPro" id="IPR020846">
    <property type="entry name" value="MFS_dom"/>
</dbReference>
<evidence type="ECO:0000313" key="8">
    <source>
        <dbReference type="EMBL" id="VVE86647.1"/>
    </source>
</evidence>
<feature type="transmembrane region" description="Helical" evidence="6">
    <location>
        <begin position="316"/>
        <end position="340"/>
    </location>
</feature>
<feature type="transmembrane region" description="Helical" evidence="6">
    <location>
        <begin position="220"/>
        <end position="240"/>
    </location>
</feature>
<sequence length="512" mass="53179">MRLAASEGLPGPHFFRCTRNSPACTFLACCAFCVPNLPLNDLRMTQPKAPSAPLAEGMAASARRIAVPSILMGTFLGNLDASIANVALPTIARDLVADPASTVWVVNAYQLIFAMAVLPLAALGEKLGYRRVFLFGVAGFTLASVGCALAPSLAWLVAARVVQGLCGACMSTIVPALLRMVFPPQMGGRAISLLALTVALSTAAGPSVAAVILSLGDWRWLFAINLPIGLIAFAASYRFLPHTPGAERRIDVPGALLNAAALALVIVGVGHVGEGGHHGVAALQIVLGLVVAMILVRHQRTLATPLLPLDLMRVPVLALSSLTSVACYMSQTLSYVGMPFLLQHTLSRSEGATGLLITPWPLVIVFIAPLAGRLSDRFDSARMSALGLGVFALGLASLAWLPVDAGDWGIAARMAVCGLGFGFFQTPNNRIIMMGAPRERSGAASGLMTIARTVGMTLGAAVVALLFDLYGDDGARAAMVTATVLAAVGGGVSLLRMRAKSRCGHDGERVSG</sequence>
<dbReference type="Proteomes" id="UP000382040">
    <property type="component" value="Unassembled WGS sequence"/>
</dbReference>
<gene>
    <name evidence="8" type="ORF">PBR20603_00568</name>
</gene>
<feature type="transmembrane region" description="Helical" evidence="6">
    <location>
        <begin position="252"/>
        <end position="272"/>
    </location>
</feature>
<evidence type="ECO:0000256" key="2">
    <source>
        <dbReference type="ARBA" id="ARBA00022448"/>
    </source>
</evidence>
<evidence type="ECO:0000259" key="7">
    <source>
        <dbReference type="PROSITE" id="PS50850"/>
    </source>
</evidence>
<feature type="transmembrane region" description="Helical" evidence="6">
    <location>
        <begin position="132"/>
        <end position="155"/>
    </location>
</feature>
<evidence type="ECO:0000256" key="3">
    <source>
        <dbReference type="ARBA" id="ARBA00022692"/>
    </source>
</evidence>